<comment type="similarity">
    <text evidence="2">Belongs to the VTI1 family.</text>
</comment>
<dbReference type="PANTHER" id="PTHR21230">
    <property type="entry name" value="VESICLE TRANSPORT V-SNARE PROTEIN VTI1-RELATED"/>
    <property type="match status" value="1"/>
</dbReference>
<evidence type="ECO:0000256" key="6">
    <source>
        <dbReference type="ARBA" id="ARBA00022989"/>
    </source>
</evidence>
<evidence type="ECO:0000256" key="7">
    <source>
        <dbReference type="ARBA" id="ARBA00023054"/>
    </source>
</evidence>
<dbReference type="PANTHER" id="PTHR21230:SF26">
    <property type="entry name" value="VESICLE TRANSPORT THROUGH INTERACTION WITH T-SNARES HOMOLOG 1A"/>
    <property type="match status" value="1"/>
</dbReference>
<accession>A0A4S8JNQ2</accession>
<evidence type="ECO:0000256" key="8">
    <source>
        <dbReference type="ARBA" id="ARBA00023136"/>
    </source>
</evidence>
<dbReference type="GO" id="GO:0031902">
    <property type="term" value="C:late endosome membrane"/>
    <property type="evidence" value="ECO:0007669"/>
    <property type="project" value="TreeGrafter"/>
</dbReference>
<evidence type="ECO:0000313" key="10">
    <source>
        <dbReference type="EMBL" id="THU63379.1"/>
    </source>
</evidence>
<dbReference type="STRING" id="52838.A0A4S8JNQ2"/>
<protein>
    <recommendedName>
        <fullName evidence="12">t-SNARE coiled-coil homology domain-containing protein</fullName>
    </recommendedName>
</protein>
<dbReference type="Proteomes" id="UP000317650">
    <property type="component" value="Chromosome 1"/>
</dbReference>
<dbReference type="GO" id="GO:0000149">
    <property type="term" value="F:SNARE binding"/>
    <property type="evidence" value="ECO:0007669"/>
    <property type="project" value="TreeGrafter"/>
</dbReference>
<dbReference type="Pfam" id="PF12352">
    <property type="entry name" value="V-SNARE_C"/>
    <property type="match status" value="1"/>
</dbReference>
<feature type="transmembrane region" description="Helical" evidence="9">
    <location>
        <begin position="88"/>
        <end position="107"/>
    </location>
</feature>
<organism evidence="10 11">
    <name type="scientific">Musa balbisiana</name>
    <name type="common">Banana</name>
    <dbReference type="NCBI Taxonomy" id="52838"/>
    <lineage>
        <taxon>Eukaryota</taxon>
        <taxon>Viridiplantae</taxon>
        <taxon>Streptophyta</taxon>
        <taxon>Embryophyta</taxon>
        <taxon>Tracheophyta</taxon>
        <taxon>Spermatophyta</taxon>
        <taxon>Magnoliopsida</taxon>
        <taxon>Liliopsida</taxon>
        <taxon>Zingiberales</taxon>
        <taxon>Musaceae</taxon>
        <taxon>Musa</taxon>
    </lineage>
</organism>
<reference evidence="10 11" key="1">
    <citation type="journal article" date="2019" name="Nat. Plants">
        <title>Genome sequencing of Musa balbisiana reveals subgenome evolution and function divergence in polyploid bananas.</title>
        <authorList>
            <person name="Yao X."/>
        </authorList>
    </citation>
    <scope>NUCLEOTIDE SEQUENCE [LARGE SCALE GENOMIC DNA]</scope>
    <source>
        <strain evidence="11">cv. DH-PKW</strain>
        <tissue evidence="10">Leaves</tissue>
    </source>
</reference>
<comment type="caution">
    <text evidence="10">The sequence shown here is derived from an EMBL/GenBank/DDBJ whole genome shotgun (WGS) entry which is preliminary data.</text>
</comment>
<comment type="subcellular location">
    <subcellularLocation>
        <location evidence="1">Membrane</location>
        <topology evidence="1">Single-pass type IV membrane protein</topology>
    </subcellularLocation>
</comment>
<dbReference type="EMBL" id="PYDT01000004">
    <property type="protein sequence ID" value="THU63379.1"/>
    <property type="molecule type" value="Genomic_DNA"/>
</dbReference>
<dbReference type="AlphaFoldDB" id="A0A4S8JNQ2"/>
<dbReference type="Gene3D" id="1.20.5.110">
    <property type="match status" value="1"/>
</dbReference>
<keyword evidence="7" id="KW-0175">Coiled coil</keyword>
<keyword evidence="8 9" id="KW-0472">Membrane</keyword>
<evidence type="ECO:0000256" key="2">
    <source>
        <dbReference type="ARBA" id="ARBA00006108"/>
    </source>
</evidence>
<dbReference type="GO" id="GO:0015031">
    <property type="term" value="P:protein transport"/>
    <property type="evidence" value="ECO:0007669"/>
    <property type="project" value="UniProtKB-KW"/>
</dbReference>
<gene>
    <name evidence="10" type="ORF">C4D60_Mb01t15150</name>
</gene>
<keyword evidence="3" id="KW-0813">Transport</keyword>
<dbReference type="GO" id="GO:0005484">
    <property type="term" value="F:SNAP receptor activity"/>
    <property type="evidence" value="ECO:0007669"/>
    <property type="project" value="TreeGrafter"/>
</dbReference>
<evidence type="ECO:0000256" key="1">
    <source>
        <dbReference type="ARBA" id="ARBA00004211"/>
    </source>
</evidence>
<keyword evidence="6 9" id="KW-1133">Transmembrane helix</keyword>
<proteinExistence type="inferred from homology"/>
<keyword evidence="4 9" id="KW-0812">Transmembrane</keyword>
<dbReference type="GO" id="GO:0012507">
    <property type="term" value="C:ER to Golgi transport vesicle membrane"/>
    <property type="evidence" value="ECO:0007669"/>
    <property type="project" value="TreeGrafter"/>
</dbReference>
<evidence type="ECO:0000256" key="5">
    <source>
        <dbReference type="ARBA" id="ARBA00022927"/>
    </source>
</evidence>
<dbReference type="SUPFAM" id="SSF58038">
    <property type="entry name" value="SNARE fusion complex"/>
    <property type="match status" value="1"/>
</dbReference>
<dbReference type="CDD" id="cd15862">
    <property type="entry name" value="SNARE_Vti1"/>
    <property type="match status" value="1"/>
</dbReference>
<name>A0A4S8JNQ2_MUSBA</name>
<keyword evidence="5" id="KW-0653">Protein transport</keyword>
<keyword evidence="11" id="KW-1185">Reference proteome</keyword>
<evidence type="ECO:0000313" key="11">
    <source>
        <dbReference type="Proteomes" id="UP000317650"/>
    </source>
</evidence>
<dbReference type="GO" id="GO:0005794">
    <property type="term" value="C:Golgi apparatus"/>
    <property type="evidence" value="ECO:0007669"/>
    <property type="project" value="TreeGrafter"/>
</dbReference>
<dbReference type="GO" id="GO:0006906">
    <property type="term" value="P:vesicle fusion"/>
    <property type="evidence" value="ECO:0007669"/>
    <property type="project" value="TreeGrafter"/>
</dbReference>
<dbReference type="GO" id="GO:0005789">
    <property type="term" value="C:endoplasmic reticulum membrane"/>
    <property type="evidence" value="ECO:0007669"/>
    <property type="project" value="TreeGrafter"/>
</dbReference>
<evidence type="ECO:0000256" key="3">
    <source>
        <dbReference type="ARBA" id="ARBA00022448"/>
    </source>
</evidence>
<sequence length="111" mass="12259">MADTLAVAADQRARLLMSTERLNKSSGWINESTRTSLESEEVGVSVLQGLHQQGQPLLHAHLHGGDDNISKSKGIVRAMSRRMDRNKWTICGIIVALVLAVILILYFKLAH</sequence>
<evidence type="ECO:0008006" key="12">
    <source>
        <dbReference type="Google" id="ProtNLM"/>
    </source>
</evidence>
<dbReference type="GO" id="GO:0031201">
    <property type="term" value="C:SNARE complex"/>
    <property type="evidence" value="ECO:0007669"/>
    <property type="project" value="TreeGrafter"/>
</dbReference>
<dbReference type="FunFam" id="1.20.5.110:FF:000002">
    <property type="entry name" value="Vesicle transport through interaction with t-SNAREsB"/>
    <property type="match status" value="1"/>
</dbReference>
<evidence type="ECO:0000256" key="4">
    <source>
        <dbReference type="ARBA" id="ARBA00022692"/>
    </source>
</evidence>
<evidence type="ECO:0000256" key="9">
    <source>
        <dbReference type="SAM" id="Phobius"/>
    </source>
</evidence>